<name>A0A118KL48_BURCE</name>
<proteinExistence type="predicted"/>
<comment type="caution">
    <text evidence="1">The sequence shown here is derived from an EMBL/GenBank/DDBJ whole genome shotgun (WGS) entry which is preliminary data.</text>
</comment>
<evidence type="ECO:0000313" key="1">
    <source>
        <dbReference type="EMBL" id="KVK86163.1"/>
    </source>
</evidence>
<protein>
    <submittedName>
        <fullName evidence="1">Uncharacterized protein</fullName>
    </submittedName>
</protein>
<dbReference type="AlphaFoldDB" id="A0A118KL48"/>
<accession>A0A118KL48</accession>
<organism evidence="1 2">
    <name type="scientific">Burkholderia cepacia</name>
    <name type="common">Pseudomonas cepacia</name>
    <dbReference type="NCBI Taxonomy" id="292"/>
    <lineage>
        <taxon>Bacteria</taxon>
        <taxon>Pseudomonadati</taxon>
        <taxon>Pseudomonadota</taxon>
        <taxon>Betaproteobacteria</taxon>
        <taxon>Burkholderiales</taxon>
        <taxon>Burkholderiaceae</taxon>
        <taxon>Burkholderia</taxon>
        <taxon>Burkholderia cepacia complex</taxon>
    </lineage>
</organism>
<gene>
    <name evidence="1" type="ORF">WS90_07745</name>
</gene>
<dbReference type="Proteomes" id="UP000069001">
    <property type="component" value="Unassembled WGS sequence"/>
</dbReference>
<evidence type="ECO:0000313" key="2">
    <source>
        <dbReference type="Proteomes" id="UP000069001"/>
    </source>
</evidence>
<dbReference type="RefSeq" id="WP_059728404.1">
    <property type="nucleotide sequence ID" value="NZ_LOYH01000027.1"/>
</dbReference>
<reference evidence="1 2" key="1">
    <citation type="submission" date="2015-11" db="EMBL/GenBank/DDBJ databases">
        <title>Expanding the genomic diversity of Burkholderia species for the development of highly accurate diagnostics.</title>
        <authorList>
            <person name="Sahl J."/>
            <person name="Keim P."/>
            <person name="Wagner D."/>
        </authorList>
    </citation>
    <scope>NUCLEOTIDE SEQUENCE [LARGE SCALE GENOMIC DNA]</scope>
    <source>
        <strain evidence="1 2">MSMB1302</strain>
    </source>
</reference>
<dbReference type="EMBL" id="LOYH01000027">
    <property type="protein sequence ID" value="KVK86163.1"/>
    <property type="molecule type" value="Genomic_DNA"/>
</dbReference>
<sequence length="216" mass="24272">MSTLDLEETLEGTYEALLEQATNPRQRITLERIKAACDYLDAHKMKISPTTVERYCLDRDWDGPKAQSIRNSKDVLMRYLLVRQSGQQFRERPKQSSEPEIADESLRAYVQLLKEERDQAVADRTRIQAGLRKIPGISVDDLIRGTLSAPRADAAPVGVQAVSPELVKVIAVLFDEERLRACGLELAKGRLRQATTKTVLLEKAEVEALEKLLQGS</sequence>